<dbReference type="Gene3D" id="2.160.20.10">
    <property type="entry name" value="Single-stranded right-handed beta-helix, Pectin lyase-like"/>
    <property type="match status" value="1"/>
</dbReference>
<protein>
    <submittedName>
        <fullName evidence="2">Uncharacterized protein</fullName>
    </submittedName>
</protein>
<comment type="caution">
    <text evidence="2">The sequence shown here is derived from an EMBL/GenBank/DDBJ whole genome shotgun (WGS) entry which is preliminary data.</text>
</comment>
<evidence type="ECO:0000313" key="3">
    <source>
        <dbReference type="Proteomes" id="UP000018372"/>
    </source>
</evidence>
<organism evidence="2 3">
    <name type="scientific">Phocaeicola plebeius CAG:211</name>
    <dbReference type="NCBI Taxonomy" id="1263052"/>
    <lineage>
        <taxon>Bacteria</taxon>
        <taxon>Pseudomonadati</taxon>
        <taxon>Bacteroidota</taxon>
        <taxon>Bacteroidia</taxon>
        <taxon>Bacteroidales</taxon>
        <taxon>Bacteroidaceae</taxon>
        <taxon>Phocaeicola</taxon>
    </lineage>
</organism>
<dbReference type="Proteomes" id="UP000018372">
    <property type="component" value="Unassembled WGS sequence"/>
</dbReference>
<keyword evidence="1" id="KW-0732">Signal</keyword>
<dbReference type="InterPro" id="IPR011050">
    <property type="entry name" value="Pectin_lyase_fold/virulence"/>
</dbReference>
<dbReference type="EMBL" id="CBAT010000003">
    <property type="protein sequence ID" value="CCZ86068.1"/>
    <property type="molecule type" value="Genomic_DNA"/>
</dbReference>
<proteinExistence type="predicted"/>
<evidence type="ECO:0000313" key="2">
    <source>
        <dbReference type="EMBL" id="CCZ86068.1"/>
    </source>
</evidence>
<dbReference type="RefSeq" id="WP_022053287.1">
    <property type="nucleotide sequence ID" value="NZ_HF998108.1"/>
</dbReference>
<reference evidence="2" key="1">
    <citation type="submission" date="2012-11" db="EMBL/GenBank/DDBJ databases">
        <title>Dependencies among metagenomic species, viruses, plasmids and units of genetic variation.</title>
        <authorList>
            <person name="Nielsen H.B."/>
            <person name="Almeida M."/>
            <person name="Juncker A.S."/>
            <person name="Rasmussen S."/>
            <person name="Li J."/>
            <person name="Sunagawa S."/>
            <person name="Plichta D."/>
            <person name="Gautier L."/>
            <person name="Le Chatelier E."/>
            <person name="Peletier E."/>
            <person name="Bonde I."/>
            <person name="Nielsen T."/>
            <person name="Manichanh C."/>
            <person name="Arumugam M."/>
            <person name="Batto J."/>
            <person name="Santos M.B.Q.D."/>
            <person name="Blom N."/>
            <person name="Borruel N."/>
            <person name="Burgdorf K.S."/>
            <person name="Boumezbeur F."/>
            <person name="Casellas F."/>
            <person name="Dore J."/>
            <person name="Guarner F."/>
            <person name="Hansen T."/>
            <person name="Hildebrand F."/>
            <person name="Kaas R.S."/>
            <person name="Kennedy S."/>
            <person name="Kristiansen K."/>
            <person name="Kultima J.R."/>
            <person name="Leonard P."/>
            <person name="Levenez F."/>
            <person name="Lund O."/>
            <person name="Moumen B."/>
            <person name="Le Paslier D."/>
            <person name="Pons N."/>
            <person name="Pedersen O."/>
            <person name="Prifti E."/>
            <person name="Qin J."/>
            <person name="Raes J."/>
            <person name="Tap J."/>
            <person name="Tims S."/>
            <person name="Ussery D.W."/>
            <person name="Yamada T."/>
            <person name="MetaHit consortium"/>
            <person name="Renault P."/>
            <person name="Sicheritz-Ponten T."/>
            <person name="Bork P."/>
            <person name="Wang J."/>
            <person name="Brunak S."/>
            <person name="Ehrlich S.D."/>
        </authorList>
    </citation>
    <scope>NUCLEOTIDE SEQUENCE [LARGE SCALE GENOMIC DNA]</scope>
</reference>
<dbReference type="SUPFAM" id="SSF51126">
    <property type="entry name" value="Pectin lyase-like"/>
    <property type="match status" value="1"/>
</dbReference>
<feature type="chain" id="PRO_5004406742" evidence="1">
    <location>
        <begin position="21"/>
        <end position="65"/>
    </location>
</feature>
<evidence type="ECO:0000256" key="1">
    <source>
        <dbReference type="SAM" id="SignalP"/>
    </source>
</evidence>
<sequence>MKKRFIFILCGLFLCAGTIAATDYNALQQGAVGDGKTLNTKPLQSAIDHFMQKGEDSCTSLPDVI</sequence>
<name>R5V6A3_9BACT</name>
<accession>R5V6A3</accession>
<gene>
    <name evidence="2" type="ORF">BN536_01009</name>
</gene>
<feature type="signal peptide" evidence="1">
    <location>
        <begin position="1"/>
        <end position="20"/>
    </location>
</feature>
<dbReference type="InterPro" id="IPR012334">
    <property type="entry name" value="Pectin_lyas_fold"/>
</dbReference>
<dbReference type="AlphaFoldDB" id="R5V6A3"/>